<dbReference type="InterPro" id="IPR043519">
    <property type="entry name" value="NT_sf"/>
</dbReference>
<gene>
    <name evidence="1" type="ORF">HYR64_04540</name>
</gene>
<evidence type="ECO:0000313" key="2">
    <source>
        <dbReference type="Proteomes" id="UP000727962"/>
    </source>
</evidence>
<proteinExistence type="predicted"/>
<dbReference type="Gene3D" id="3.30.460.40">
    <property type="match status" value="1"/>
</dbReference>
<dbReference type="EMBL" id="JACOSL010000029">
    <property type="protein sequence ID" value="MBI1756359.1"/>
    <property type="molecule type" value="Genomic_DNA"/>
</dbReference>
<dbReference type="AlphaFoldDB" id="A0A931PTH1"/>
<accession>A0A931PTH1</accession>
<organism evidence="1 2">
    <name type="scientific">Fimbriimonas ginsengisoli</name>
    <dbReference type="NCBI Taxonomy" id="1005039"/>
    <lineage>
        <taxon>Bacteria</taxon>
        <taxon>Bacillati</taxon>
        <taxon>Armatimonadota</taxon>
        <taxon>Fimbriimonadia</taxon>
        <taxon>Fimbriimonadales</taxon>
        <taxon>Fimbriimonadaceae</taxon>
        <taxon>Fimbriimonas</taxon>
    </lineage>
</organism>
<name>A0A931PTH1_FIMGI</name>
<reference evidence="1" key="1">
    <citation type="submission" date="2020-07" db="EMBL/GenBank/DDBJ databases">
        <title>Huge and variable diversity of episymbiotic CPR bacteria and DPANN archaea in groundwater ecosystems.</title>
        <authorList>
            <person name="He C.Y."/>
            <person name="Keren R."/>
            <person name="Whittaker M."/>
            <person name="Farag I.F."/>
            <person name="Doudna J."/>
            <person name="Cate J.H.D."/>
            <person name="Banfield J.F."/>
        </authorList>
    </citation>
    <scope>NUCLEOTIDE SEQUENCE</scope>
    <source>
        <strain evidence="1">NC_groundwater_17_Pr7_B-0.1um_64_12</strain>
    </source>
</reference>
<dbReference type="Proteomes" id="UP000727962">
    <property type="component" value="Unassembled WGS sequence"/>
</dbReference>
<comment type="caution">
    <text evidence="1">The sequence shown here is derived from an EMBL/GenBank/DDBJ whole genome shotgun (WGS) entry which is preliminary data.</text>
</comment>
<evidence type="ECO:0000313" key="1">
    <source>
        <dbReference type="EMBL" id="MBI1756359.1"/>
    </source>
</evidence>
<evidence type="ECO:0008006" key="3">
    <source>
        <dbReference type="Google" id="ProtNLM"/>
    </source>
</evidence>
<dbReference type="SUPFAM" id="SSF81301">
    <property type="entry name" value="Nucleotidyltransferase"/>
    <property type="match status" value="1"/>
</dbReference>
<protein>
    <recommendedName>
        <fullName evidence="3">Nucleotidyltransferase family protein</fullName>
    </recommendedName>
</protein>
<sequence>MSPTLSVIAPLLRVLDELSIPYAIGGSFASSAWGQPRQTMDVDVVVLLDWSGAERLARRLGDAYEFSLSEMQAAASGQDPFRSFQLLHLEDLFKIDVFVLSPGPYIDEMMARRRRYPIEAGFEAQFCSPEDIVIAKLRWFVLANRVSDRQWNDVVQVLETQSGSFDFQYARRWCGHFVVLAEFEAAAAQATLPN</sequence>